<evidence type="ECO:0000313" key="2">
    <source>
        <dbReference type="Proteomes" id="UP001497680"/>
    </source>
</evidence>
<reference evidence="1 2" key="1">
    <citation type="journal article" date="2022" name="New Phytol.">
        <title>Ecological generalism drives hyperdiversity of secondary metabolite gene clusters in xylarialean endophytes.</title>
        <authorList>
            <person name="Franco M.E.E."/>
            <person name="Wisecaver J.H."/>
            <person name="Arnold A.E."/>
            <person name="Ju Y.M."/>
            <person name="Slot J.C."/>
            <person name="Ahrendt S."/>
            <person name="Moore L.P."/>
            <person name="Eastman K.E."/>
            <person name="Scott K."/>
            <person name="Konkel Z."/>
            <person name="Mondo S.J."/>
            <person name="Kuo A."/>
            <person name="Hayes R.D."/>
            <person name="Haridas S."/>
            <person name="Andreopoulos B."/>
            <person name="Riley R."/>
            <person name="LaButti K."/>
            <person name="Pangilinan J."/>
            <person name="Lipzen A."/>
            <person name="Amirebrahimi M."/>
            <person name="Yan J."/>
            <person name="Adam C."/>
            <person name="Keymanesh K."/>
            <person name="Ng V."/>
            <person name="Louie K."/>
            <person name="Northen T."/>
            <person name="Drula E."/>
            <person name="Henrissat B."/>
            <person name="Hsieh H.M."/>
            <person name="Youens-Clark K."/>
            <person name="Lutzoni F."/>
            <person name="Miadlikowska J."/>
            <person name="Eastwood D.C."/>
            <person name="Hamelin R.C."/>
            <person name="Grigoriev I.V."/>
            <person name="U'Ren J.M."/>
        </authorList>
    </citation>
    <scope>NUCLEOTIDE SEQUENCE [LARGE SCALE GENOMIC DNA]</scope>
    <source>
        <strain evidence="1 2">ER1909</strain>
    </source>
</reference>
<keyword evidence="2" id="KW-1185">Reference proteome</keyword>
<organism evidence="1 2">
    <name type="scientific">Hypoxylon rubiginosum</name>
    <dbReference type="NCBI Taxonomy" id="110542"/>
    <lineage>
        <taxon>Eukaryota</taxon>
        <taxon>Fungi</taxon>
        <taxon>Dikarya</taxon>
        <taxon>Ascomycota</taxon>
        <taxon>Pezizomycotina</taxon>
        <taxon>Sordariomycetes</taxon>
        <taxon>Xylariomycetidae</taxon>
        <taxon>Xylariales</taxon>
        <taxon>Hypoxylaceae</taxon>
        <taxon>Hypoxylon</taxon>
    </lineage>
</organism>
<accession>A0ACC0CY67</accession>
<dbReference type="EMBL" id="MU394325">
    <property type="protein sequence ID" value="KAI6085408.1"/>
    <property type="molecule type" value="Genomic_DNA"/>
</dbReference>
<comment type="caution">
    <text evidence="1">The sequence shown here is derived from an EMBL/GenBank/DDBJ whole genome shotgun (WGS) entry which is preliminary data.</text>
</comment>
<dbReference type="Proteomes" id="UP001497680">
    <property type="component" value="Unassembled WGS sequence"/>
</dbReference>
<gene>
    <name evidence="1" type="ORF">F4821DRAFT_240542</name>
</gene>
<sequence>MTPTESESKNSYHTVQPLLPFREEFQAAGLAVTSAEQGRTLPTGGQACAEYPSESPERLGEIDGEFDGQEDPTTEPLSSSSGSYIEFTPYGGPVEPVSPPKSKPTQKSTYKEKRGILPWLRKKPTVEETRGFEPQEQWQPINDGRVQREIRGTGPQDLRHHKTYVQQESPARVIYPSTPTTRPPKLPSAPNINTSQKPRSVPTESKQNNRGRHSEPIISHADPGSGTRQPVVYTGLRKRDVAVARLPRPETIEEEQESSPNHTHQETTIQESPRPEPRVASVPSTEIKQPPQNVSTQTTPSTVPSLPYPARYASGRPSSLERALEEVSQQLDKMEQEADKTADYSRPPTLVEKTNQKKQENETSPCHPVQQAPKTVLSRRPRKSEKFIYVDRKMPSVSPCKQKTKSAQLPPGSPSRPPPRTTRAATAPTQAQSRPLPSHPKEKMLPKTPQTKNVQKDADVFVDYEDADISDRDVIRGLQVAIRAAADEKYDALIREKTGLRIRRFLADLRAVGEMPQEK</sequence>
<name>A0ACC0CY67_9PEZI</name>
<proteinExistence type="predicted"/>
<protein>
    <submittedName>
        <fullName evidence="1">Uncharacterized protein</fullName>
    </submittedName>
</protein>
<evidence type="ECO:0000313" key="1">
    <source>
        <dbReference type="EMBL" id="KAI6085408.1"/>
    </source>
</evidence>